<sequence>MSVTAKNFYRRSLPSTCVDFSSEEGKRLFKESLLEGNANIYFKLAAQFRTQDEPAYCGLSTLVMVLNALEVDPGRIWKAPWRFYHETMLDCCVPLEHVKKNFIRFTCLASCNRLNADVRYGKEGEDFLRMLREDVIASVRSDAEVIVASYDRSQLEQTGTGHFSPLAAFHSGTDKVLIMDVARFKYPPHWVTLTQLQQAMCSLDPSTKKTRGYVKLSLRKDSCPLVAFAIKANLGCNDADFAIAVLAWKEFLLCDVMEDEQEELQLCCRKFAQCFSSHAMCCNQNVVKVDKIHGSQESAELLSTACRTVCTEIRRTIIANVFTSSAVAALMLAWPFELGYSERSDRLANLAKREVSTFSADTRNEIALLTIQLLTLIECSRPPPLLMTKTDRDQHKCRSNKEICSCKNDVKL</sequence>
<evidence type="ECO:0000259" key="5">
    <source>
        <dbReference type="PROSITE" id="PS51443"/>
    </source>
</evidence>
<organism evidence="6 7">
    <name type="scientific">Necator americanus</name>
    <name type="common">Human hookworm</name>
    <dbReference type="NCBI Taxonomy" id="51031"/>
    <lineage>
        <taxon>Eukaryota</taxon>
        <taxon>Metazoa</taxon>
        <taxon>Ecdysozoa</taxon>
        <taxon>Nematoda</taxon>
        <taxon>Chromadorea</taxon>
        <taxon>Rhabditida</taxon>
        <taxon>Rhabditina</taxon>
        <taxon>Rhabditomorpha</taxon>
        <taxon>Strongyloidea</taxon>
        <taxon>Ancylostomatidae</taxon>
        <taxon>Bunostominae</taxon>
        <taxon>Necator</taxon>
    </lineage>
</organism>
<keyword evidence="3" id="KW-0808">Transferase</keyword>
<dbReference type="InterPro" id="IPR007719">
    <property type="entry name" value="PCS_N"/>
</dbReference>
<dbReference type="Gene3D" id="3.90.70.30">
    <property type="entry name" value="Phytochelatin synthase, N-terminal domain"/>
    <property type="match status" value="1"/>
</dbReference>
<reference evidence="6 7" key="1">
    <citation type="submission" date="2023-08" db="EMBL/GenBank/DDBJ databases">
        <title>A Necator americanus chromosomal reference genome.</title>
        <authorList>
            <person name="Ilik V."/>
            <person name="Petrzelkova K.J."/>
            <person name="Pardy F."/>
            <person name="Fuh T."/>
            <person name="Niatou-Singa F.S."/>
            <person name="Gouil Q."/>
            <person name="Baker L."/>
            <person name="Ritchie M.E."/>
            <person name="Jex A.R."/>
            <person name="Gazzola D."/>
            <person name="Li H."/>
            <person name="Toshio Fujiwara R."/>
            <person name="Zhan B."/>
            <person name="Aroian R.V."/>
            <person name="Pafco B."/>
            <person name="Schwarz E.M."/>
        </authorList>
    </citation>
    <scope>NUCLEOTIDE SEQUENCE [LARGE SCALE GENOMIC DNA]</scope>
    <source>
        <strain evidence="6 7">Aroian</strain>
        <tissue evidence="6">Whole animal</tissue>
    </source>
</reference>
<dbReference type="InterPro" id="IPR038156">
    <property type="entry name" value="PCS_N_sf"/>
</dbReference>
<dbReference type="Proteomes" id="UP001303046">
    <property type="component" value="Unassembled WGS sequence"/>
</dbReference>
<name>A0ABR1C527_NECAM</name>
<dbReference type="Pfam" id="PF05023">
    <property type="entry name" value="Phytochelatin"/>
    <property type="match status" value="1"/>
</dbReference>
<feature type="domain" description="Peptidase C83" evidence="5">
    <location>
        <begin position="3"/>
        <end position="221"/>
    </location>
</feature>
<evidence type="ECO:0000313" key="7">
    <source>
        <dbReference type="Proteomes" id="UP001303046"/>
    </source>
</evidence>
<keyword evidence="2" id="KW-0104">Cadmium</keyword>
<keyword evidence="4" id="KW-0479">Metal-binding</keyword>
<dbReference type="SUPFAM" id="SSF54001">
    <property type="entry name" value="Cysteine proteinases"/>
    <property type="match status" value="1"/>
</dbReference>
<dbReference type="PANTHER" id="PTHR33447">
    <property type="entry name" value="GLUTATHIONE GAMMA-GLUTAMYLCYSTEINYLTRANSFERASE"/>
    <property type="match status" value="1"/>
</dbReference>
<dbReference type="PROSITE" id="PS51443">
    <property type="entry name" value="PCS"/>
    <property type="match status" value="1"/>
</dbReference>
<evidence type="ECO:0000256" key="3">
    <source>
        <dbReference type="ARBA" id="ARBA00022679"/>
    </source>
</evidence>
<evidence type="ECO:0000256" key="2">
    <source>
        <dbReference type="ARBA" id="ARBA00022539"/>
    </source>
</evidence>
<accession>A0ABR1C527</accession>
<evidence type="ECO:0000256" key="4">
    <source>
        <dbReference type="ARBA" id="ARBA00022723"/>
    </source>
</evidence>
<protein>
    <recommendedName>
        <fullName evidence="1">glutathione gamma-glutamylcysteinyltransferase</fullName>
        <ecNumber evidence="1">2.3.2.15</ecNumber>
    </recommendedName>
</protein>
<evidence type="ECO:0000256" key="1">
    <source>
        <dbReference type="ARBA" id="ARBA00012468"/>
    </source>
</evidence>
<evidence type="ECO:0000313" key="6">
    <source>
        <dbReference type="EMBL" id="KAK6732758.1"/>
    </source>
</evidence>
<proteinExistence type="predicted"/>
<dbReference type="EMBL" id="JAVFWL010000002">
    <property type="protein sequence ID" value="KAK6732758.1"/>
    <property type="molecule type" value="Genomic_DNA"/>
</dbReference>
<dbReference type="InterPro" id="IPR038765">
    <property type="entry name" value="Papain-like_cys_pep_sf"/>
</dbReference>
<keyword evidence="7" id="KW-1185">Reference proteome</keyword>
<dbReference type="EC" id="2.3.2.15" evidence="1"/>
<gene>
    <name evidence="6" type="primary">Necator_chrII.g4656</name>
    <name evidence="6" type="ORF">RB195_016864</name>
</gene>
<comment type="caution">
    <text evidence="6">The sequence shown here is derived from an EMBL/GenBank/DDBJ whole genome shotgun (WGS) entry which is preliminary data.</text>
</comment>
<dbReference type="InterPro" id="IPR040409">
    <property type="entry name" value="PCS-like"/>
</dbReference>
<dbReference type="PANTHER" id="PTHR33447:SF2">
    <property type="entry name" value="GLUTATHIONE GAMMA-GLUTAMYLCYSTEINYLTRANSFERASE"/>
    <property type="match status" value="1"/>
</dbReference>